<dbReference type="EMBL" id="GBRH01187766">
    <property type="protein sequence ID" value="JAE10130.1"/>
    <property type="molecule type" value="Transcribed_RNA"/>
</dbReference>
<evidence type="ECO:0000313" key="1">
    <source>
        <dbReference type="EMBL" id="JAE10130.1"/>
    </source>
</evidence>
<proteinExistence type="predicted"/>
<accession>A0A0A9FAV7</accession>
<sequence length="53" mass="6226">MKERKYMGTSYFTFLPAILQQFQHLYCILICAATRKSIKATPSVRKYKISCFT</sequence>
<reference evidence="1" key="2">
    <citation type="journal article" date="2015" name="Data Brief">
        <title>Shoot transcriptome of the giant reed, Arundo donax.</title>
        <authorList>
            <person name="Barrero R.A."/>
            <person name="Guerrero F.D."/>
            <person name="Moolhuijzen P."/>
            <person name="Goolsby J.A."/>
            <person name="Tidwell J."/>
            <person name="Bellgard S.E."/>
            <person name="Bellgard M.I."/>
        </authorList>
    </citation>
    <scope>NUCLEOTIDE SEQUENCE</scope>
    <source>
        <tissue evidence="1">Shoot tissue taken approximately 20 cm above the soil surface</tissue>
    </source>
</reference>
<name>A0A0A9FAV7_ARUDO</name>
<protein>
    <submittedName>
        <fullName evidence="1">Uncharacterized protein</fullName>
    </submittedName>
</protein>
<reference evidence="1" key="1">
    <citation type="submission" date="2014-09" db="EMBL/GenBank/DDBJ databases">
        <authorList>
            <person name="Magalhaes I.L.F."/>
            <person name="Oliveira U."/>
            <person name="Santos F.R."/>
            <person name="Vidigal T.H.D.A."/>
            <person name="Brescovit A.D."/>
            <person name="Santos A.J."/>
        </authorList>
    </citation>
    <scope>NUCLEOTIDE SEQUENCE</scope>
    <source>
        <tissue evidence="1">Shoot tissue taken approximately 20 cm above the soil surface</tissue>
    </source>
</reference>
<dbReference type="AlphaFoldDB" id="A0A0A9FAV7"/>
<organism evidence="1">
    <name type="scientific">Arundo donax</name>
    <name type="common">Giant reed</name>
    <name type="synonym">Donax arundinaceus</name>
    <dbReference type="NCBI Taxonomy" id="35708"/>
    <lineage>
        <taxon>Eukaryota</taxon>
        <taxon>Viridiplantae</taxon>
        <taxon>Streptophyta</taxon>
        <taxon>Embryophyta</taxon>
        <taxon>Tracheophyta</taxon>
        <taxon>Spermatophyta</taxon>
        <taxon>Magnoliopsida</taxon>
        <taxon>Liliopsida</taxon>
        <taxon>Poales</taxon>
        <taxon>Poaceae</taxon>
        <taxon>PACMAD clade</taxon>
        <taxon>Arundinoideae</taxon>
        <taxon>Arundineae</taxon>
        <taxon>Arundo</taxon>
    </lineage>
</organism>